<dbReference type="Proteomes" id="UP000054549">
    <property type="component" value="Unassembled WGS sequence"/>
</dbReference>
<dbReference type="InParanoid" id="A0A0C2XC69"/>
<accession>A0A0C2XC69</accession>
<dbReference type="AlphaFoldDB" id="A0A0C2XC69"/>
<name>A0A0C2XC69_AMAMK</name>
<dbReference type="HOGENOM" id="CLU_2978631_0_0_1"/>
<reference evidence="1 2" key="1">
    <citation type="submission" date="2014-04" db="EMBL/GenBank/DDBJ databases">
        <title>Evolutionary Origins and Diversification of the Mycorrhizal Mutualists.</title>
        <authorList>
            <consortium name="DOE Joint Genome Institute"/>
            <consortium name="Mycorrhizal Genomics Consortium"/>
            <person name="Kohler A."/>
            <person name="Kuo A."/>
            <person name="Nagy L.G."/>
            <person name="Floudas D."/>
            <person name="Copeland A."/>
            <person name="Barry K.W."/>
            <person name="Cichocki N."/>
            <person name="Veneault-Fourrey C."/>
            <person name="LaButti K."/>
            <person name="Lindquist E.A."/>
            <person name="Lipzen A."/>
            <person name="Lundell T."/>
            <person name="Morin E."/>
            <person name="Murat C."/>
            <person name="Riley R."/>
            <person name="Ohm R."/>
            <person name="Sun H."/>
            <person name="Tunlid A."/>
            <person name="Henrissat B."/>
            <person name="Grigoriev I.V."/>
            <person name="Hibbett D.S."/>
            <person name="Martin F."/>
        </authorList>
    </citation>
    <scope>NUCLEOTIDE SEQUENCE [LARGE SCALE GENOMIC DNA]</scope>
    <source>
        <strain evidence="1 2">Koide BX008</strain>
    </source>
</reference>
<proteinExistence type="predicted"/>
<organism evidence="1 2">
    <name type="scientific">Amanita muscaria (strain Koide BX008)</name>
    <dbReference type="NCBI Taxonomy" id="946122"/>
    <lineage>
        <taxon>Eukaryota</taxon>
        <taxon>Fungi</taxon>
        <taxon>Dikarya</taxon>
        <taxon>Basidiomycota</taxon>
        <taxon>Agaricomycotina</taxon>
        <taxon>Agaricomycetes</taxon>
        <taxon>Agaricomycetidae</taxon>
        <taxon>Agaricales</taxon>
        <taxon>Pluteineae</taxon>
        <taxon>Amanitaceae</taxon>
        <taxon>Amanita</taxon>
    </lineage>
</organism>
<evidence type="ECO:0000313" key="2">
    <source>
        <dbReference type="Proteomes" id="UP000054549"/>
    </source>
</evidence>
<sequence length="58" mass="6469">MPIQATTINKWFAVTIAYERRSLGPNTSDYLSEMGTSSSNPVHPNRYLLVKSLRLAAT</sequence>
<protein>
    <submittedName>
        <fullName evidence="1">Uncharacterized protein</fullName>
    </submittedName>
</protein>
<gene>
    <name evidence="1" type="ORF">M378DRAFT_159888</name>
</gene>
<dbReference type="EMBL" id="KN818233">
    <property type="protein sequence ID" value="KIL66961.1"/>
    <property type="molecule type" value="Genomic_DNA"/>
</dbReference>
<evidence type="ECO:0000313" key="1">
    <source>
        <dbReference type="EMBL" id="KIL66961.1"/>
    </source>
</evidence>
<keyword evidence="2" id="KW-1185">Reference proteome</keyword>